<keyword evidence="9" id="KW-0472">Membrane</keyword>
<evidence type="ECO:0000256" key="5">
    <source>
        <dbReference type="ARBA" id="ARBA00022741"/>
    </source>
</evidence>
<dbReference type="AlphaFoldDB" id="A0A7K1SBR2"/>
<dbReference type="EMBL" id="WPIN01000004">
    <property type="protein sequence ID" value="MVM31006.1"/>
    <property type="molecule type" value="Genomic_DNA"/>
</dbReference>
<dbReference type="Gene3D" id="1.20.5.1930">
    <property type="match status" value="1"/>
</dbReference>
<comment type="catalytic activity">
    <reaction evidence="1">
        <text>ATP + protein L-histidine = ADP + protein N-phospho-L-histidine.</text>
        <dbReference type="EC" id="2.7.13.3"/>
    </reaction>
</comment>
<dbReference type="Pfam" id="PF07730">
    <property type="entry name" value="HisKA_3"/>
    <property type="match status" value="1"/>
</dbReference>
<keyword evidence="7" id="KW-0067">ATP-binding</keyword>
<evidence type="ECO:0000256" key="2">
    <source>
        <dbReference type="ARBA" id="ARBA00012438"/>
    </source>
</evidence>
<evidence type="ECO:0000256" key="4">
    <source>
        <dbReference type="ARBA" id="ARBA00022679"/>
    </source>
</evidence>
<evidence type="ECO:0000256" key="1">
    <source>
        <dbReference type="ARBA" id="ARBA00000085"/>
    </source>
</evidence>
<dbReference type="Gene3D" id="3.30.565.10">
    <property type="entry name" value="Histidine kinase-like ATPase, C-terminal domain"/>
    <property type="match status" value="1"/>
</dbReference>
<evidence type="ECO:0000313" key="12">
    <source>
        <dbReference type="Proteomes" id="UP000436006"/>
    </source>
</evidence>
<dbReference type="CDD" id="cd16917">
    <property type="entry name" value="HATPase_UhpB-NarQ-NarX-like"/>
    <property type="match status" value="1"/>
</dbReference>
<dbReference type="InterPro" id="IPR011712">
    <property type="entry name" value="Sig_transdc_His_kin_sub3_dim/P"/>
</dbReference>
<organism evidence="11 12">
    <name type="scientific">Spirosoma arboris</name>
    <dbReference type="NCBI Taxonomy" id="2682092"/>
    <lineage>
        <taxon>Bacteria</taxon>
        <taxon>Pseudomonadati</taxon>
        <taxon>Bacteroidota</taxon>
        <taxon>Cytophagia</taxon>
        <taxon>Cytophagales</taxon>
        <taxon>Cytophagaceae</taxon>
        <taxon>Spirosoma</taxon>
    </lineage>
</organism>
<reference evidence="11 12" key="1">
    <citation type="submission" date="2019-12" db="EMBL/GenBank/DDBJ databases">
        <title>Spirosoma sp. HMF4905 genome sequencing and assembly.</title>
        <authorList>
            <person name="Kang H."/>
            <person name="Cha I."/>
            <person name="Kim H."/>
            <person name="Joh K."/>
        </authorList>
    </citation>
    <scope>NUCLEOTIDE SEQUENCE [LARGE SCALE GENOMIC DNA]</scope>
    <source>
        <strain evidence="11 12">HMF4905</strain>
    </source>
</reference>
<accession>A0A7K1SBR2</accession>
<keyword evidence="3" id="KW-0597">Phosphoprotein</keyword>
<feature type="domain" description="Histidine kinase" evidence="10">
    <location>
        <begin position="69"/>
        <end position="267"/>
    </location>
</feature>
<dbReference type="GO" id="GO:0016020">
    <property type="term" value="C:membrane"/>
    <property type="evidence" value="ECO:0007669"/>
    <property type="project" value="InterPro"/>
</dbReference>
<comment type="caution">
    <text evidence="11">The sequence shown here is derived from an EMBL/GenBank/DDBJ whole genome shotgun (WGS) entry which is preliminary data.</text>
</comment>
<proteinExistence type="predicted"/>
<protein>
    <recommendedName>
        <fullName evidence="2">histidine kinase</fullName>
        <ecNumber evidence="2">2.7.13.3</ecNumber>
    </recommendedName>
</protein>
<keyword evidence="8" id="KW-0902">Two-component regulatory system</keyword>
<evidence type="ECO:0000256" key="6">
    <source>
        <dbReference type="ARBA" id="ARBA00022777"/>
    </source>
</evidence>
<dbReference type="InterPro" id="IPR036890">
    <property type="entry name" value="HATPase_C_sf"/>
</dbReference>
<evidence type="ECO:0000256" key="8">
    <source>
        <dbReference type="ARBA" id="ARBA00023012"/>
    </source>
</evidence>
<dbReference type="PANTHER" id="PTHR24421:SF10">
    <property type="entry name" value="NITRATE_NITRITE SENSOR PROTEIN NARQ"/>
    <property type="match status" value="1"/>
</dbReference>
<name>A0A7K1SBR2_9BACT</name>
<dbReference type="Proteomes" id="UP000436006">
    <property type="component" value="Unassembled WGS sequence"/>
</dbReference>
<keyword evidence="4" id="KW-0808">Transferase</keyword>
<evidence type="ECO:0000256" key="9">
    <source>
        <dbReference type="SAM" id="Phobius"/>
    </source>
</evidence>
<keyword evidence="6 11" id="KW-0418">Kinase</keyword>
<dbReference type="InterPro" id="IPR050482">
    <property type="entry name" value="Sensor_HK_TwoCompSys"/>
</dbReference>
<dbReference type="InterPro" id="IPR003594">
    <property type="entry name" value="HATPase_dom"/>
</dbReference>
<evidence type="ECO:0000313" key="11">
    <source>
        <dbReference type="EMBL" id="MVM31006.1"/>
    </source>
</evidence>
<gene>
    <name evidence="11" type="ORF">GO755_13280</name>
</gene>
<evidence type="ECO:0000256" key="3">
    <source>
        <dbReference type="ARBA" id="ARBA00022553"/>
    </source>
</evidence>
<dbReference type="GO" id="GO:0000155">
    <property type="term" value="F:phosphorelay sensor kinase activity"/>
    <property type="evidence" value="ECO:0007669"/>
    <property type="project" value="InterPro"/>
</dbReference>
<feature type="transmembrane region" description="Helical" evidence="9">
    <location>
        <begin position="6"/>
        <end position="33"/>
    </location>
</feature>
<dbReference type="Pfam" id="PF02518">
    <property type="entry name" value="HATPase_c"/>
    <property type="match status" value="1"/>
</dbReference>
<sequence>MSTYPSEVILIISIGTLLLLSLGGFITLLLFLYKQRYKTHQQELIAIEEINQRKLLQSQLDTQNQTLKQIAHELHDNIGQLLSVVVMRLNTIEDETAESVTEQSVQQTRNLVRTVIADVRMMSKTLDYDTVGRFGLLPSLTLELERIEQAGRIHTQLNTIGEPYSLEKQTEMVLLRMTQEALNNAIKHAQAKTLTVMTDYSADPFILTIVDDGRGFNVSEATSRTIDQSGSGLNNLQHRAGLLGGTCIIRSQPGAGSRIEIRMPRNQSI</sequence>
<dbReference type="SMART" id="SM00387">
    <property type="entry name" value="HATPase_c"/>
    <property type="match status" value="1"/>
</dbReference>
<dbReference type="GO" id="GO:0005524">
    <property type="term" value="F:ATP binding"/>
    <property type="evidence" value="ECO:0007669"/>
    <property type="project" value="UniProtKB-KW"/>
</dbReference>
<evidence type="ECO:0000256" key="7">
    <source>
        <dbReference type="ARBA" id="ARBA00022840"/>
    </source>
</evidence>
<dbReference type="SUPFAM" id="SSF55874">
    <property type="entry name" value="ATPase domain of HSP90 chaperone/DNA topoisomerase II/histidine kinase"/>
    <property type="match status" value="1"/>
</dbReference>
<keyword evidence="9" id="KW-0812">Transmembrane</keyword>
<keyword evidence="9" id="KW-1133">Transmembrane helix</keyword>
<keyword evidence="5" id="KW-0547">Nucleotide-binding</keyword>
<evidence type="ECO:0000259" key="10">
    <source>
        <dbReference type="PROSITE" id="PS50109"/>
    </source>
</evidence>
<dbReference type="GO" id="GO:0046983">
    <property type="term" value="F:protein dimerization activity"/>
    <property type="evidence" value="ECO:0007669"/>
    <property type="project" value="InterPro"/>
</dbReference>
<dbReference type="InterPro" id="IPR005467">
    <property type="entry name" value="His_kinase_dom"/>
</dbReference>
<dbReference type="EC" id="2.7.13.3" evidence="2"/>
<dbReference type="PANTHER" id="PTHR24421">
    <property type="entry name" value="NITRATE/NITRITE SENSOR PROTEIN NARX-RELATED"/>
    <property type="match status" value="1"/>
</dbReference>
<dbReference type="PROSITE" id="PS50109">
    <property type="entry name" value="HIS_KIN"/>
    <property type="match status" value="1"/>
</dbReference>
<keyword evidence="12" id="KW-1185">Reference proteome</keyword>